<keyword evidence="3" id="KW-1185">Reference proteome</keyword>
<dbReference type="RefSeq" id="WP_343887239.1">
    <property type="nucleotide sequence ID" value="NZ_BAAAEH010000002.1"/>
</dbReference>
<keyword evidence="1" id="KW-0732">Signal</keyword>
<reference evidence="2 3" key="1">
    <citation type="submission" date="2024-05" db="EMBL/GenBank/DDBJ databases">
        <authorList>
            <person name="Liu Q."/>
            <person name="Xin Y.-H."/>
        </authorList>
    </citation>
    <scope>NUCLEOTIDE SEQUENCE [LARGE SCALE GENOMIC DNA]</scope>
    <source>
        <strain evidence="2 3">CGMCC 1.10181</strain>
    </source>
</reference>
<name>A0ABU9Y0X1_9SPHN</name>
<evidence type="ECO:0000313" key="2">
    <source>
        <dbReference type="EMBL" id="MEN2789461.1"/>
    </source>
</evidence>
<evidence type="ECO:0000256" key="1">
    <source>
        <dbReference type="SAM" id="SignalP"/>
    </source>
</evidence>
<organism evidence="2 3">
    <name type="scientific">Sphingomonas oligophenolica</name>
    <dbReference type="NCBI Taxonomy" id="301154"/>
    <lineage>
        <taxon>Bacteria</taxon>
        <taxon>Pseudomonadati</taxon>
        <taxon>Pseudomonadota</taxon>
        <taxon>Alphaproteobacteria</taxon>
        <taxon>Sphingomonadales</taxon>
        <taxon>Sphingomonadaceae</taxon>
        <taxon>Sphingomonas</taxon>
    </lineage>
</organism>
<protein>
    <submittedName>
        <fullName evidence="2">Uncharacterized protein</fullName>
    </submittedName>
</protein>
<dbReference type="Proteomes" id="UP001419910">
    <property type="component" value="Unassembled WGS sequence"/>
</dbReference>
<feature type="signal peptide" evidence="1">
    <location>
        <begin position="1"/>
        <end position="18"/>
    </location>
</feature>
<accession>A0ABU9Y0X1</accession>
<feature type="chain" id="PRO_5047142822" evidence="1">
    <location>
        <begin position="19"/>
        <end position="50"/>
    </location>
</feature>
<proteinExistence type="predicted"/>
<gene>
    <name evidence="2" type="ORF">ABC974_07490</name>
</gene>
<sequence>MLKFILAAILFLVLSDMAVDHGAQTKRVVALGNGLGHWVMHMGDGSIFGK</sequence>
<evidence type="ECO:0000313" key="3">
    <source>
        <dbReference type="Proteomes" id="UP001419910"/>
    </source>
</evidence>
<dbReference type="EMBL" id="JBDIME010000004">
    <property type="protein sequence ID" value="MEN2789461.1"/>
    <property type="molecule type" value="Genomic_DNA"/>
</dbReference>
<comment type="caution">
    <text evidence="2">The sequence shown here is derived from an EMBL/GenBank/DDBJ whole genome shotgun (WGS) entry which is preliminary data.</text>
</comment>